<sequence length="114" mass="13037">MFRDQFFRRSDWQRGVWGFTSFSRSKLFGDHRISGSPSSRFISSLTFPEFSFRHGFVSSLLISMSPSFYLPRDPPTFLIIGWISTVKSAPRTNAQPLAEGIFDTKAACLFEGQR</sequence>
<organism evidence="1 2">
    <name type="scientific">Caerostris extrusa</name>
    <name type="common">Bark spider</name>
    <name type="synonym">Caerostris bankana</name>
    <dbReference type="NCBI Taxonomy" id="172846"/>
    <lineage>
        <taxon>Eukaryota</taxon>
        <taxon>Metazoa</taxon>
        <taxon>Ecdysozoa</taxon>
        <taxon>Arthropoda</taxon>
        <taxon>Chelicerata</taxon>
        <taxon>Arachnida</taxon>
        <taxon>Araneae</taxon>
        <taxon>Araneomorphae</taxon>
        <taxon>Entelegynae</taxon>
        <taxon>Araneoidea</taxon>
        <taxon>Araneidae</taxon>
        <taxon>Caerostris</taxon>
    </lineage>
</organism>
<evidence type="ECO:0000313" key="2">
    <source>
        <dbReference type="Proteomes" id="UP001054945"/>
    </source>
</evidence>
<reference evidence="1 2" key="1">
    <citation type="submission" date="2021-06" db="EMBL/GenBank/DDBJ databases">
        <title>Caerostris extrusa draft genome.</title>
        <authorList>
            <person name="Kono N."/>
            <person name="Arakawa K."/>
        </authorList>
    </citation>
    <scope>NUCLEOTIDE SEQUENCE [LARGE SCALE GENOMIC DNA]</scope>
</reference>
<evidence type="ECO:0000313" key="1">
    <source>
        <dbReference type="EMBL" id="GIY14472.1"/>
    </source>
</evidence>
<proteinExistence type="predicted"/>
<dbReference type="Proteomes" id="UP001054945">
    <property type="component" value="Unassembled WGS sequence"/>
</dbReference>
<accession>A0AAV4R2I4</accession>
<dbReference type="EMBL" id="BPLR01007089">
    <property type="protein sequence ID" value="GIY14472.1"/>
    <property type="molecule type" value="Genomic_DNA"/>
</dbReference>
<comment type="caution">
    <text evidence="1">The sequence shown here is derived from an EMBL/GenBank/DDBJ whole genome shotgun (WGS) entry which is preliminary data.</text>
</comment>
<keyword evidence="2" id="KW-1185">Reference proteome</keyword>
<gene>
    <name evidence="1" type="ORF">CEXT_725051</name>
</gene>
<name>A0AAV4R2I4_CAEEX</name>
<protein>
    <submittedName>
        <fullName evidence="1">Uncharacterized protein</fullName>
    </submittedName>
</protein>
<dbReference type="AlphaFoldDB" id="A0AAV4R2I4"/>